<comment type="subunit">
    <text evidence="4">The accessory proteins ExbB and ExbD seem to form a complex with TonB.</text>
</comment>
<evidence type="ECO:0000256" key="13">
    <source>
        <dbReference type="SAM" id="Phobius"/>
    </source>
</evidence>
<evidence type="ECO:0000313" key="14">
    <source>
        <dbReference type="EMBL" id="QJQ32465.1"/>
    </source>
</evidence>
<accession>A0A6M4ATS3</accession>
<keyword evidence="15" id="KW-1185">Reference proteome</keyword>
<evidence type="ECO:0000256" key="9">
    <source>
        <dbReference type="ARBA" id="ARBA00022927"/>
    </source>
</evidence>
<name>A0A6M4ATS3_9SPHN</name>
<keyword evidence="5 12" id="KW-0813">Transport</keyword>
<keyword evidence="8 12" id="KW-0812">Transmembrane</keyword>
<evidence type="ECO:0000256" key="12">
    <source>
        <dbReference type="RuleBase" id="RU003879"/>
    </source>
</evidence>
<evidence type="ECO:0000256" key="8">
    <source>
        <dbReference type="ARBA" id="ARBA00022692"/>
    </source>
</evidence>
<dbReference type="InterPro" id="IPR003400">
    <property type="entry name" value="ExbD"/>
</dbReference>
<dbReference type="KEGG" id="slan:GV829_08400"/>
<evidence type="ECO:0000313" key="15">
    <source>
        <dbReference type="Proteomes" id="UP000503018"/>
    </source>
</evidence>
<evidence type="ECO:0000256" key="7">
    <source>
        <dbReference type="ARBA" id="ARBA00022519"/>
    </source>
</evidence>
<evidence type="ECO:0000256" key="1">
    <source>
        <dbReference type="ARBA" id="ARBA00003540"/>
    </source>
</evidence>
<dbReference type="Pfam" id="PF02472">
    <property type="entry name" value="ExbD"/>
    <property type="match status" value="1"/>
</dbReference>
<dbReference type="GO" id="GO:0015031">
    <property type="term" value="P:protein transport"/>
    <property type="evidence" value="ECO:0007669"/>
    <property type="project" value="UniProtKB-KW"/>
</dbReference>
<keyword evidence="7" id="KW-0997">Cell inner membrane</keyword>
<dbReference type="EMBL" id="CP053015">
    <property type="protein sequence ID" value="QJQ32465.1"/>
    <property type="molecule type" value="Genomic_DNA"/>
</dbReference>
<evidence type="ECO:0000256" key="5">
    <source>
        <dbReference type="ARBA" id="ARBA00022448"/>
    </source>
</evidence>
<evidence type="ECO:0000256" key="10">
    <source>
        <dbReference type="ARBA" id="ARBA00022989"/>
    </source>
</evidence>
<evidence type="ECO:0000256" key="4">
    <source>
        <dbReference type="ARBA" id="ARBA00011471"/>
    </source>
</evidence>
<dbReference type="Proteomes" id="UP000503018">
    <property type="component" value="Chromosome"/>
</dbReference>
<comment type="similarity">
    <text evidence="3 12">Belongs to the ExbD/TolR family.</text>
</comment>
<reference evidence="14 15" key="1">
    <citation type="submission" date="2020-01" db="EMBL/GenBank/DDBJ databases">
        <title>Sphingomonas sp. strain CSW-10.</title>
        <authorList>
            <person name="Chen W.-M."/>
        </authorList>
    </citation>
    <scope>NUCLEOTIDE SEQUENCE [LARGE SCALE GENOMIC DNA]</scope>
    <source>
        <strain evidence="14 15">CSW-10</strain>
    </source>
</reference>
<protein>
    <submittedName>
        <fullName evidence="14">Biopolymer transporter ExbD</fullName>
    </submittedName>
</protein>
<keyword evidence="10 13" id="KW-1133">Transmembrane helix</keyword>
<evidence type="ECO:0000256" key="6">
    <source>
        <dbReference type="ARBA" id="ARBA00022475"/>
    </source>
</evidence>
<comment type="function">
    <text evidence="1">Involved in the TonB-dependent energy-dependent transport of various receptor-bound substrates.</text>
</comment>
<proteinExistence type="inferred from homology"/>
<dbReference type="PANTHER" id="PTHR30558:SF12">
    <property type="entry name" value="BIOPOLYMER TRANSPORT PROTEIN EXBD"/>
    <property type="match status" value="1"/>
</dbReference>
<evidence type="ECO:0000256" key="3">
    <source>
        <dbReference type="ARBA" id="ARBA00005811"/>
    </source>
</evidence>
<dbReference type="GO" id="GO:0022857">
    <property type="term" value="F:transmembrane transporter activity"/>
    <property type="evidence" value="ECO:0007669"/>
    <property type="project" value="InterPro"/>
</dbReference>
<sequence>MAISMGGGGADAPMGDMNTTPLIDVMLVLLIMFIITLPIQTHAVKIDLPVPPENPIDDPIKPDVNKVFIADSGVIMWNGAPVNTTQLADYLERTKDIEPTPELQLEPHPNARYVIVDNVLAVIKRSGVSGLGFVGNERYAREF</sequence>
<keyword evidence="6" id="KW-1003">Cell membrane</keyword>
<dbReference type="GO" id="GO:0005886">
    <property type="term" value="C:plasma membrane"/>
    <property type="evidence" value="ECO:0007669"/>
    <property type="project" value="UniProtKB-SubCell"/>
</dbReference>
<feature type="transmembrane region" description="Helical" evidence="13">
    <location>
        <begin position="20"/>
        <end position="39"/>
    </location>
</feature>
<dbReference type="RefSeq" id="WP_169945752.1">
    <property type="nucleotide sequence ID" value="NZ_CP053015.1"/>
</dbReference>
<gene>
    <name evidence="14" type="ORF">GV829_08400</name>
</gene>
<evidence type="ECO:0000256" key="2">
    <source>
        <dbReference type="ARBA" id="ARBA00004249"/>
    </source>
</evidence>
<dbReference type="AlphaFoldDB" id="A0A6M4ATS3"/>
<evidence type="ECO:0000256" key="11">
    <source>
        <dbReference type="ARBA" id="ARBA00023136"/>
    </source>
</evidence>
<comment type="subcellular location">
    <subcellularLocation>
        <location evidence="2">Cell inner membrane</location>
        <topology evidence="2">Single-pass type II membrane protein</topology>
    </subcellularLocation>
    <subcellularLocation>
        <location evidence="12">Cell membrane</location>
        <topology evidence="12">Single-pass type II membrane protein</topology>
    </subcellularLocation>
</comment>
<dbReference type="PANTHER" id="PTHR30558">
    <property type="entry name" value="EXBD MEMBRANE COMPONENT OF PMF-DRIVEN MACROMOLECULE IMPORT SYSTEM"/>
    <property type="match status" value="1"/>
</dbReference>
<keyword evidence="9 12" id="KW-0653">Protein transport</keyword>
<keyword evidence="11 13" id="KW-0472">Membrane</keyword>
<organism evidence="14 15">
    <name type="scientific">Sphingomonas lacunae</name>
    <dbReference type="NCBI Taxonomy" id="2698828"/>
    <lineage>
        <taxon>Bacteria</taxon>
        <taxon>Pseudomonadati</taxon>
        <taxon>Pseudomonadota</taxon>
        <taxon>Alphaproteobacteria</taxon>
        <taxon>Sphingomonadales</taxon>
        <taxon>Sphingomonadaceae</taxon>
        <taxon>Sphingomonas</taxon>
    </lineage>
</organism>